<dbReference type="KEGG" id="dpl:KGM_204987"/>
<dbReference type="InParanoid" id="A0A212EVK7"/>
<proteinExistence type="predicted"/>
<dbReference type="EMBL" id="AGBW02012187">
    <property type="protein sequence ID" value="OWR45484.1"/>
    <property type="molecule type" value="Genomic_DNA"/>
</dbReference>
<dbReference type="STRING" id="278856.A0A212EVK7"/>
<name>A0A212EVK7_DANPL</name>
<evidence type="ECO:0000313" key="1">
    <source>
        <dbReference type="EMBL" id="OWR45484.1"/>
    </source>
</evidence>
<sequence length="127" mass="14087">MVKIASVHSLAQIPVVGYDPYDLKSNILSSACEVYKSEKHDSVNNEIKIFGGGFACLLHKICQEKSLPCLILYKYCSEGDNLPDAYEMIGTRGSASRRLRQSSTDRSSCATLGYVVAYRNSYVFDDT</sequence>
<dbReference type="Proteomes" id="UP000007151">
    <property type="component" value="Unassembled WGS sequence"/>
</dbReference>
<dbReference type="eggNOG" id="KOG3112">
    <property type="taxonomic scope" value="Eukaryota"/>
</dbReference>
<accession>A0A212EVK7</accession>
<comment type="caution">
    <text evidence="1">The sequence shown here is derived from an EMBL/GenBank/DDBJ whole genome shotgun (WGS) entry which is preliminary data.</text>
</comment>
<evidence type="ECO:0000313" key="2">
    <source>
        <dbReference type="Proteomes" id="UP000007151"/>
    </source>
</evidence>
<gene>
    <name evidence="1" type="ORF">KGM_204987</name>
</gene>
<dbReference type="PANTHER" id="PTHR12970:SF1">
    <property type="entry name" value="PROTEASOME ASSEMBLY CHAPERONE 2"/>
    <property type="match status" value="1"/>
</dbReference>
<dbReference type="PANTHER" id="PTHR12970">
    <property type="entry name" value="PROTEASOME ASSEMBLY CHAPERONE 2"/>
    <property type="match status" value="1"/>
</dbReference>
<protein>
    <submittedName>
        <fullName evidence="1">Uncharacterized protein</fullName>
    </submittedName>
</protein>
<dbReference type="InterPro" id="IPR016562">
    <property type="entry name" value="Proteasome_assmbl_chp_2_euk"/>
</dbReference>
<dbReference type="GO" id="GO:0043248">
    <property type="term" value="P:proteasome assembly"/>
    <property type="evidence" value="ECO:0007669"/>
    <property type="project" value="TreeGrafter"/>
</dbReference>
<reference evidence="1 2" key="1">
    <citation type="journal article" date="2011" name="Cell">
        <title>The monarch butterfly genome yields insights into long-distance migration.</title>
        <authorList>
            <person name="Zhan S."/>
            <person name="Merlin C."/>
            <person name="Boore J.L."/>
            <person name="Reppert S.M."/>
        </authorList>
    </citation>
    <scope>NUCLEOTIDE SEQUENCE [LARGE SCALE GENOMIC DNA]</scope>
    <source>
        <strain evidence="1">F-2</strain>
    </source>
</reference>
<dbReference type="GO" id="GO:0005634">
    <property type="term" value="C:nucleus"/>
    <property type="evidence" value="ECO:0007669"/>
    <property type="project" value="TreeGrafter"/>
</dbReference>
<dbReference type="GO" id="GO:0005829">
    <property type="term" value="C:cytosol"/>
    <property type="evidence" value="ECO:0007669"/>
    <property type="project" value="TreeGrafter"/>
</dbReference>
<organism evidence="1 2">
    <name type="scientific">Danaus plexippus plexippus</name>
    <dbReference type="NCBI Taxonomy" id="278856"/>
    <lineage>
        <taxon>Eukaryota</taxon>
        <taxon>Metazoa</taxon>
        <taxon>Ecdysozoa</taxon>
        <taxon>Arthropoda</taxon>
        <taxon>Hexapoda</taxon>
        <taxon>Insecta</taxon>
        <taxon>Pterygota</taxon>
        <taxon>Neoptera</taxon>
        <taxon>Endopterygota</taxon>
        <taxon>Lepidoptera</taxon>
        <taxon>Glossata</taxon>
        <taxon>Ditrysia</taxon>
        <taxon>Papilionoidea</taxon>
        <taxon>Nymphalidae</taxon>
        <taxon>Danainae</taxon>
        <taxon>Danaini</taxon>
        <taxon>Danaina</taxon>
        <taxon>Danaus</taxon>
        <taxon>Danaus</taxon>
    </lineage>
</organism>
<dbReference type="AlphaFoldDB" id="A0A212EVK7"/>
<keyword evidence="2" id="KW-1185">Reference proteome</keyword>